<evidence type="ECO:0000259" key="1">
    <source>
        <dbReference type="Pfam" id="PF13354"/>
    </source>
</evidence>
<dbReference type="Pfam" id="PF13354">
    <property type="entry name" value="Beta-lactamase2"/>
    <property type="match status" value="1"/>
</dbReference>
<organism evidence="2 3">
    <name type="scientific">Bacillus salitolerans</name>
    <dbReference type="NCBI Taxonomy" id="1437434"/>
    <lineage>
        <taxon>Bacteria</taxon>
        <taxon>Bacillati</taxon>
        <taxon>Bacillota</taxon>
        <taxon>Bacilli</taxon>
        <taxon>Bacillales</taxon>
        <taxon>Bacillaceae</taxon>
        <taxon>Bacillus</taxon>
    </lineage>
</organism>
<evidence type="ECO:0000313" key="3">
    <source>
        <dbReference type="Proteomes" id="UP001597214"/>
    </source>
</evidence>
<feature type="domain" description="Beta-lactamase class A catalytic" evidence="1">
    <location>
        <begin position="20"/>
        <end position="220"/>
    </location>
</feature>
<reference evidence="3" key="1">
    <citation type="journal article" date="2019" name="Int. J. Syst. Evol. Microbiol.">
        <title>The Global Catalogue of Microorganisms (GCM) 10K type strain sequencing project: providing services to taxonomists for standard genome sequencing and annotation.</title>
        <authorList>
            <consortium name="The Broad Institute Genomics Platform"/>
            <consortium name="The Broad Institute Genome Sequencing Center for Infectious Disease"/>
            <person name="Wu L."/>
            <person name="Ma J."/>
        </authorList>
    </citation>
    <scope>NUCLEOTIDE SEQUENCE [LARGE SCALE GENOMIC DNA]</scope>
    <source>
        <strain evidence="3">CCUG 49339</strain>
    </source>
</reference>
<dbReference type="InterPro" id="IPR012338">
    <property type="entry name" value="Beta-lactam/transpept-like"/>
</dbReference>
<dbReference type="SUPFAM" id="SSF56601">
    <property type="entry name" value="beta-lactamase/transpeptidase-like"/>
    <property type="match status" value="1"/>
</dbReference>
<accession>A0ABW4LUN6</accession>
<dbReference type="RefSeq" id="WP_377929038.1">
    <property type="nucleotide sequence ID" value="NZ_JBHUEM010000024.1"/>
</dbReference>
<keyword evidence="3" id="KW-1185">Reference proteome</keyword>
<keyword evidence="2" id="KW-0378">Hydrolase</keyword>
<dbReference type="Proteomes" id="UP001597214">
    <property type="component" value="Unassembled WGS sequence"/>
</dbReference>
<dbReference type="GO" id="GO:0016787">
    <property type="term" value="F:hydrolase activity"/>
    <property type="evidence" value="ECO:0007669"/>
    <property type="project" value="UniProtKB-KW"/>
</dbReference>
<protein>
    <submittedName>
        <fullName evidence="2">Serine hydrolase</fullName>
    </submittedName>
</protein>
<evidence type="ECO:0000313" key="2">
    <source>
        <dbReference type="EMBL" id="MFD1737818.1"/>
    </source>
</evidence>
<proteinExistence type="predicted"/>
<dbReference type="Gene3D" id="3.40.710.10">
    <property type="entry name" value="DD-peptidase/beta-lactamase superfamily"/>
    <property type="match status" value="1"/>
</dbReference>
<gene>
    <name evidence="2" type="ORF">ACFSCX_14875</name>
</gene>
<dbReference type="InterPro" id="IPR045155">
    <property type="entry name" value="Beta-lactam_cat"/>
</dbReference>
<name>A0ABW4LUN6_9BACI</name>
<dbReference type="EMBL" id="JBHUEM010000024">
    <property type="protein sequence ID" value="MFD1737818.1"/>
    <property type="molecule type" value="Genomic_DNA"/>
</dbReference>
<comment type="caution">
    <text evidence="2">The sequence shown here is derived from an EMBL/GenBank/DDBJ whole genome shotgun (WGS) entry which is preliminary data.</text>
</comment>
<sequence length="253" mass="28767">MKNVIGKLSEIKNGEVGMIIFSDLKQEIIMSVNEELTVPLASAAKVAIAFCVAKIVENGHHHWNEMVEDITFNPKEDSHEIYPHLQGMNSLALRDAVEVMIACHDSFVANAVVKHYGGWKRINEDLKSYFNTMNVTENPLDMDNSGELSQLIELIRFIYQGYKMNQQIWIPIINGMVRQQGQTEGIPNYVLHHMTGGLKQVVVDIGILGEFSQNPFLYVIGARNLPDRIDNQFADEKISEAMRLVYEEYRKQA</sequence>